<keyword evidence="2" id="KW-0325">Glycoprotein</keyword>
<evidence type="ECO:0000256" key="2">
    <source>
        <dbReference type="ARBA" id="ARBA00023180"/>
    </source>
</evidence>
<dbReference type="Pfam" id="PF00657">
    <property type="entry name" value="Lipase_GDSL"/>
    <property type="match status" value="1"/>
</dbReference>
<dbReference type="Gene3D" id="3.40.50.1110">
    <property type="entry name" value="SGNH hydrolase"/>
    <property type="match status" value="1"/>
</dbReference>
<dbReference type="InterPro" id="IPR001087">
    <property type="entry name" value="GDSL"/>
</dbReference>
<organism evidence="3 4">
    <name type="scientific">Trifolium subterraneum</name>
    <name type="common">Subterranean clover</name>
    <dbReference type="NCBI Taxonomy" id="3900"/>
    <lineage>
        <taxon>Eukaryota</taxon>
        <taxon>Viridiplantae</taxon>
        <taxon>Streptophyta</taxon>
        <taxon>Embryophyta</taxon>
        <taxon>Tracheophyta</taxon>
        <taxon>Spermatophyta</taxon>
        <taxon>Magnoliopsida</taxon>
        <taxon>eudicotyledons</taxon>
        <taxon>Gunneridae</taxon>
        <taxon>Pentapetalae</taxon>
        <taxon>rosids</taxon>
        <taxon>fabids</taxon>
        <taxon>Fabales</taxon>
        <taxon>Fabaceae</taxon>
        <taxon>Papilionoideae</taxon>
        <taxon>50 kb inversion clade</taxon>
        <taxon>NPAAA clade</taxon>
        <taxon>Hologalegina</taxon>
        <taxon>IRL clade</taxon>
        <taxon>Trifolieae</taxon>
        <taxon>Trifolium</taxon>
    </lineage>
</organism>
<dbReference type="InterPro" id="IPR036514">
    <property type="entry name" value="SGNH_hydro_sf"/>
</dbReference>
<dbReference type="OrthoDB" id="1417418at2759"/>
<evidence type="ECO:0000313" key="3">
    <source>
        <dbReference type="EMBL" id="GAU46871.1"/>
    </source>
</evidence>
<proteinExistence type="inferred from homology"/>
<reference evidence="4" key="1">
    <citation type="journal article" date="2017" name="Front. Plant Sci.">
        <title>Climate Clever Clovers: New Paradigm to Reduce the Environmental Footprint of Ruminants by Breeding Low Methanogenic Forages Utilizing Haplotype Variation.</title>
        <authorList>
            <person name="Kaur P."/>
            <person name="Appels R."/>
            <person name="Bayer P.E."/>
            <person name="Keeble-Gagnere G."/>
            <person name="Wang J."/>
            <person name="Hirakawa H."/>
            <person name="Shirasawa K."/>
            <person name="Vercoe P."/>
            <person name="Stefanova K."/>
            <person name="Durmic Z."/>
            <person name="Nichols P."/>
            <person name="Revell C."/>
            <person name="Isobe S.N."/>
            <person name="Edwards D."/>
            <person name="Erskine W."/>
        </authorList>
    </citation>
    <scope>NUCLEOTIDE SEQUENCE [LARGE SCALE GENOMIC DNA]</scope>
    <source>
        <strain evidence="4">cv. Daliak</strain>
    </source>
</reference>
<dbReference type="AlphaFoldDB" id="A0A2Z6NS04"/>
<dbReference type="EMBL" id="DF974258">
    <property type="protein sequence ID" value="GAU46871.1"/>
    <property type="molecule type" value="Genomic_DNA"/>
</dbReference>
<sequence>MTNSIHNKFLTAASASYHYQHRWTTITLLLLIIASPPLLTAACSTYSSIFSFGDSLADTGNLYFSSPQPSDKCFFPPYGQTYFHHPSERCSDGRLIIDFIAEWLGIPMLKPYLGIKNGEMEDLSVNEGVNFAVIGATALEDSFFEEKGPSSCSLQFFQNRLMTKFIEKGGIYVSNFDL</sequence>
<dbReference type="GO" id="GO:0016788">
    <property type="term" value="F:hydrolase activity, acting on ester bonds"/>
    <property type="evidence" value="ECO:0007669"/>
    <property type="project" value="InterPro"/>
</dbReference>
<dbReference type="Proteomes" id="UP000242715">
    <property type="component" value="Unassembled WGS sequence"/>
</dbReference>
<evidence type="ECO:0000256" key="1">
    <source>
        <dbReference type="ARBA" id="ARBA00008668"/>
    </source>
</evidence>
<comment type="similarity">
    <text evidence="1">Belongs to the 'GDSL' lipolytic enzyme family.</text>
</comment>
<dbReference type="PANTHER" id="PTHR22835:SF670">
    <property type="entry name" value="GDSL-LIKE LIPASE_ACYLHYDROLASE"/>
    <property type="match status" value="1"/>
</dbReference>
<evidence type="ECO:0008006" key="5">
    <source>
        <dbReference type="Google" id="ProtNLM"/>
    </source>
</evidence>
<keyword evidence="4" id="KW-1185">Reference proteome</keyword>
<protein>
    <recommendedName>
        <fullName evidence="5">GDSL esterase/lipase</fullName>
    </recommendedName>
</protein>
<accession>A0A2Z6NS04</accession>
<evidence type="ECO:0000313" key="4">
    <source>
        <dbReference type="Proteomes" id="UP000242715"/>
    </source>
</evidence>
<dbReference type="PANTHER" id="PTHR22835">
    <property type="entry name" value="ZINC FINGER FYVE DOMAIN CONTAINING PROTEIN"/>
    <property type="match status" value="1"/>
</dbReference>
<gene>
    <name evidence="3" type="ORF">TSUD_385480</name>
</gene>
<name>A0A2Z6NS04_TRISU</name>